<dbReference type="GO" id="GO:0046872">
    <property type="term" value="F:metal ion binding"/>
    <property type="evidence" value="ECO:0007669"/>
    <property type="project" value="UniProtKB-KW"/>
</dbReference>
<dbReference type="EMBL" id="CP058690">
    <property type="protein sequence ID" value="QLH15183.1"/>
    <property type="molecule type" value="Genomic_DNA"/>
</dbReference>
<dbReference type="InterPro" id="IPR001041">
    <property type="entry name" value="2Fe-2S_ferredoxin-type"/>
</dbReference>
<dbReference type="Pfam" id="PF00111">
    <property type="entry name" value="Fer2"/>
    <property type="match status" value="1"/>
</dbReference>
<dbReference type="PANTHER" id="PTHR23426:SF65">
    <property type="entry name" value="FERREDOXIN-2, MITOCHONDRIAL"/>
    <property type="match status" value="1"/>
</dbReference>
<reference evidence="8 9" key="1">
    <citation type="submission" date="2020-07" db="EMBL/GenBank/DDBJ databases">
        <title>The complete genome of Paracoccus pantotrophus ACCC 10489.</title>
        <authorList>
            <person name="Si Y."/>
        </authorList>
    </citation>
    <scope>NUCLEOTIDE SEQUENCE [LARGE SCALE GENOMIC DNA]</scope>
    <source>
        <strain evidence="9">ACCC 10489</strain>
    </source>
</reference>
<proteinExistence type="inferred from homology"/>
<evidence type="ECO:0000256" key="1">
    <source>
        <dbReference type="ARBA" id="ARBA00010914"/>
    </source>
</evidence>
<dbReference type="PROSITE" id="PS00814">
    <property type="entry name" value="ADX"/>
    <property type="match status" value="1"/>
</dbReference>
<dbReference type="GO" id="GO:0051537">
    <property type="term" value="F:2 iron, 2 sulfur cluster binding"/>
    <property type="evidence" value="ECO:0007669"/>
    <property type="project" value="UniProtKB-KW"/>
</dbReference>
<dbReference type="InterPro" id="IPR018298">
    <property type="entry name" value="Adrenodoxin_Fe-S_BS"/>
</dbReference>
<dbReference type="SUPFAM" id="SSF54292">
    <property type="entry name" value="2Fe-2S ferredoxin-like"/>
    <property type="match status" value="1"/>
</dbReference>
<name>A0A7H9BVK2_PARPN</name>
<dbReference type="PROSITE" id="PS51085">
    <property type="entry name" value="2FE2S_FER_2"/>
    <property type="match status" value="1"/>
</dbReference>
<evidence type="ECO:0000256" key="3">
    <source>
        <dbReference type="ARBA" id="ARBA00022723"/>
    </source>
</evidence>
<dbReference type="InterPro" id="IPR001055">
    <property type="entry name" value="Adrenodoxin-like"/>
</dbReference>
<keyword evidence="5" id="KW-0411">Iron-sulfur</keyword>
<dbReference type="AlphaFoldDB" id="A0A7H9BVK2"/>
<evidence type="ECO:0000256" key="2">
    <source>
        <dbReference type="ARBA" id="ARBA00022714"/>
    </source>
</evidence>
<dbReference type="PANTHER" id="PTHR23426">
    <property type="entry name" value="FERREDOXIN/ADRENODOXIN"/>
    <property type="match status" value="1"/>
</dbReference>
<dbReference type="Proteomes" id="UP000509322">
    <property type="component" value="Chromosome 2"/>
</dbReference>
<dbReference type="GO" id="GO:0009055">
    <property type="term" value="F:electron transfer activity"/>
    <property type="evidence" value="ECO:0007669"/>
    <property type="project" value="TreeGrafter"/>
</dbReference>
<dbReference type="InterPro" id="IPR036010">
    <property type="entry name" value="2Fe-2S_ferredoxin-like_sf"/>
</dbReference>
<dbReference type="GO" id="GO:0140647">
    <property type="term" value="P:P450-containing electron transport chain"/>
    <property type="evidence" value="ECO:0007669"/>
    <property type="project" value="InterPro"/>
</dbReference>
<keyword evidence="2" id="KW-0001">2Fe-2S</keyword>
<dbReference type="Gene3D" id="3.10.20.30">
    <property type="match status" value="1"/>
</dbReference>
<dbReference type="InterPro" id="IPR012675">
    <property type="entry name" value="Beta-grasp_dom_sf"/>
</dbReference>
<protein>
    <submittedName>
        <fullName evidence="8">2Fe-2S iron-sulfur cluster binding domain-containing protein</fullName>
    </submittedName>
</protein>
<evidence type="ECO:0000313" key="9">
    <source>
        <dbReference type="Proteomes" id="UP000509322"/>
    </source>
</evidence>
<gene>
    <name evidence="8" type="ORF">HYQ43_13200</name>
</gene>
<keyword evidence="4" id="KW-0408">Iron</keyword>
<dbReference type="PRINTS" id="PR00355">
    <property type="entry name" value="ADRENODOXIN"/>
</dbReference>
<comment type="similarity">
    <text evidence="1">Belongs to the adrenodoxin/putidaredoxin family.</text>
</comment>
<feature type="domain" description="2Fe-2S ferredoxin-type" evidence="7">
    <location>
        <begin position="14"/>
        <end position="118"/>
    </location>
</feature>
<keyword evidence="3" id="KW-0479">Metal-binding</keyword>
<comment type="cofactor">
    <cofactor evidence="6">
        <name>[2Fe-2S] cluster</name>
        <dbReference type="ChEBI" id="CHEBI:190135"/>
    </cofactor>
</comment>
<evidence type="ECO:0000256" key="6">
    <source>
        <dbReference type="ARBA" id="ARBA00034078"/>
    </source>
</evidence>
<evidence type="ECO:0000256" key="4">
    <source>
        <dbReference type="ARBA" id="ARBA00023004"/>
    </source>
</evidence>
<accession>A0A7H9BVK2</accession>
<evidence type="ECO:0000259" key="7">
    <source>
        <dbReference type="PROSITE" id="PS51085"/>
    </source>
</evidence>
<sequence length="118" mass="12336">MGAPRKTTERNTVPFITWRDADGTEISANVAAGTNLMRAAVDAGVQGIHGDCGGALACATCHVATDTAWAERLGPPGALEDEMLDMVEGERTPTSRLSCQILVRDELEGLVLIVPACG</sequence>
<evidence type="ECO:0000256" key="5">
    <source>
        <dbReference type="ARBA" id="ARBA00023014"/>
    </source>
</evidence>
<organism evidence="8 9">
    <name type="scientific">Paracoccus pantotrophus</name>
    <name type="common">Thiosphaera pantotropha</name>
    <dbReference type="NCBI Taxonomy" id="82367"/>
    <lineage>
        <taxon>Bacteria</taxon>
        <taxon>Pseudomonadati</taxon>
        <taxon>Pseudomonadota</taxon>
        <taxon>Alphaproteobacteria</taxon>
        <taxon>Rhodobacterales</taxon>
        <taxon>Paracoccaceae</taxon>
        <taxon>Paracoccus</taxon>
    </lineage>
</organism>
<dbReference type="CDD" id="cd00207">
    <property type="entry name" value="fer2"/>
    <property type="match status" value="1"/>
</dbReference>
<evidence type="ECO:0000313" key="8">
    <source>
        <dbReference type="EMBL" id="QLH15183.1"/>
    </source>
</evidence>